<dbReference type="InterPro" id="IPR027417">
    <property type="entry name" value="P-loop_NTPase"/>
</dbReference>
<dbReference type="GO" id="GO:0007018">
    <property type="term" value="P:microtubule-based movement"/>
    <property type="evidence" value="ECO:0007669"/>
    <property type="project" value="InterPro"/>
</dbReference>
<evidence type="ECO:0000256" key="1">
    <source>
        <dbReference type="ARBA" id="ARBA00004245"/>
    </source>
</evidence>
<dbReference type="EMBL" id="HADY01017094">
    <property type="protein sequence ID" value="SBP55579.1"/>
    <property type="molecule type" value="Transcribed_RNA"/>
</dbReference>
<dbReference type="GO" id="GO:0005856">
    <property type="term" value="C:cytoskeleton"/>
    <property type="evidence" value="ECO:0007669"/>
    <property type="project" value="UniProtKB-SubCell"/>
</dbReference>
<feature type="region of interest" description="Disordered" evidence="6">
    <location>
        <begin position="1576"/>
        <end position="1619"/>
    </location>
</feature>
<feature type="compositionally biased region" description="Polar residues" evidence="6">
    <location>
        <begin position="145"/>
        <end position="157"/>
    </location>
</feature>
<dbReference type="SMART" id="SM00129">
    <property type="entry name" value="KISc"/>
    <property type="match status" value="1"/>
</dbReference>
<dbReference type="InterPro" id="IPR027640">
    <property type="entry name" value="Kinesin-like_fam"/>
</dbReference>
<feature type="domain" description="Kinesin motor" evidence="7">
    <location>
        <begin position="311"/>
        <end position="658"/>
    </location>
</feature>
<dbReference type="GO" id="GO:0008017">
    <property type="term" value="F:microtubule binding"/>
    <property type="evidence" value="ECO:0007669"/>
    <property type="project" value="InterPro"/>
</dbReference>
<keyword evidence="2" id="KW-0547">Nucleotide-binding</keyword>
<keyword evidence="4" id="KW-0206">Cytoskeleton</keyword>
<feature type="compositionally biased region" description="Polar residues" evidence="6">
    <location>
        <begin position="1458"/>
        <end position="1472"/>
    </location>
</feature>
<feature type="compositionally biased region" description="Basic and acidic residues" evidence="6">
    <location>
        <begin position="942"/>
        <end position="965"/>
    </location>
</feature>
<feature type="region of interest" description="Disordered" evidence="6">
    <location>
        <begin position="1077"/>
        <end position="1102"/>
    </location>
</feature>
<dbReference type="InterPro" id="IPR036961">
    <property type="entry name" value="Kinesin_motor_dom_sf"/>
</dbReference>
<feature type="compositionally biased region" description="Low complexity" evidence="6">
    <location>
        <begin position="1402"/>
        <end position="1417"/>
    </location>
</feature>
<feature type="compositionally biased region" description="Polar residues" evidence="6">
    <location>
        <begin position="1490"/>
        <end position="1513"/>
    </location>
</feature>
<evidence type="ECO:0000256" key="3">
    <source>
        <dbReference type="ARBA" id="ARBA00022840"/>
    </source>
</evidence>
<feature type="region of interest" description="Disordered" evidence="6">
    <location>
        <begin position="654"/>
        <end position="686"/>
    </location>
</feature>
<evidence type="ECO:0000256" key="2">
    <source>
        <dbReference type="ARBA" id="ARBA00022741"/>
    </source>
</evidence>
<feature type="compositionally biased region" description="Low complexity" evidence="6">
    <location>
        <begin position="1519"/>
        <end position="1534"/>
    </location>
</feature>
<evidence type="ECO:0000259" key="7">
    <source>
        <dbReference type="PROSITE" id="PS50067"/>
    </source>
</evidence>
<feature type="compositionally biased region" description="Low complexity" evidence="6">
    <location>
        <begin position="1663"/>
        <end position="1674"/>
    </location>
</feature>
<evidence type="ECO:0000256" key="4">
    <source>
        <dbReference type="ARBA" id="ARBA00023212"/>
    </source>
</evidence>
<feature type="compositionally biased region" description="Basic residues" evidence="6">
    <location>
        <begin position="654"/>
        <end position="663"/>
    </location>
</feature>
<feature type="compositionally biased region" description="Basic and acidic residues" evidence="6">
    <location>
        <begin position="1447"/>
        <end position="1457"/>
    </location>
</feature>
<organism evidence="8">
    <name type="scientific">Nothobranchius furzeri</name>
    <name type="common">Turquoise killifish</name>
    <dbReference type="NCBI Taxonomy" id="105023"/>
    <lineage>
        <taxon>Eukaryota</taxon>
        <taxon>Metazoa</taxon>
        <taxon>Chordata</taxon>
        <taxon>Craniata</taxon>
        <taxon>Vertebrata</taxon>
        <taxon>Euteleostomi</taxon>
        <taxon>Actinopterygii</taxon>
        <taxon>Neopterygii</taxon>
        <taxon>Teleostei</taxon>
        <taxon>Neoteleostei</taxon>
        <taxon>Acanthomorphata</taxon>
        <taxon>Ovalentaria</taxon>
        <taxon>Atherinomorphae</taxon>
        <taxon>Cyprinodontiformes</taxon>
        <taxon>Nothobranchiidae</taxon>
        <taxon>Nothobranchius</taxon>
    </lineage>
</organism>
<feature type="compositionally biased region" description="Low complexity" evidence="6">
    <location>
        <begin position="158"/>
        <end position="171"/>
    </location>
</feature>
<dbReference type="InterPro" id="IPR001752">
    <property type="entry name" value="Kinesin_motor_dom"/>
</dbReference>
<evidence type="ECO:0000256" key="6">
    <source>
        <dbReference type="SAM" id="MobiDB-lite"/>
    </source>
</evidence>
<feature type="region of interest" description="Disordered" evidence="6">
    <location>
        <begin position="1288"/>
        <end position="1554"/>
    </location>
</feature>
<comment type="similarity">
    <text evidence="5">Belongs to the TRAFAC class myosin-kinesin ATPase superfamily. Kinesin family.</text>
</comment>
<reference evidence="8" key="1">
    <citation type="submission" date="2016-05" db="EMBL/GenBank/DDBJ databases">
        <authorList>
            <person name="Lavstsen T."/>
            <person name="Jespersen J.S."/>
        </authorList>
    </citation>
    <scope>NUCLEOTIDE SEQUENCE</scope>
    <source>
        <tissue evidence="8">Brain</tissue>
    </source>
</reference>
<dbReference type="PROSITE" id="PS50067">
    <property type="entry name" value="KINESIN_MOTOR_2"/>
    <property type="match status" value="1"/>
</dbReference>
<dbReference type="PANTHER" id="PTHR21608">
    <property type="entry name" value="KINESIN-LIKE PROTEIN CG14535"/>
    <property type="match status" value="1"/>
</dbReference>
<dbReference type="Pfam" id="PF23081">
    <property type="entry name" value="HTH_KIF26A_B_1st"/>
    <property type="match status" value="1"/>
</dbReference>
<protein>
    <submittedName>
        <fullName evidence="8">Kinesin family member 26Bb</fullName>
    </submittedName>
</protein>
<feature type="compositionally biased region" description="Polar residues" evidence="6">
    <location>
        <begin position="913"/>
        <end position="941"/>
    </location>
</feature>
<dbReference type="GO" id="GO:0005524">
    <property type="term" value="F:ATP binding"/>
    <property type="evidence" value="ECO:0007669"/>
    <property type="project" value="UniProtKB-KW"/>
</dbReference>
<dbReference type="GO" id="GO:0003777">
    <property type="term" value="F:microtubule motor activity"/>
    <property type="evidence" value="ECO:0007669"/>
    <property type="project" value="InterPro"/>
</dbReference>
<feature type="region of interest" description="Disordered" evidence="6">
    <location>
        <begin position="913"/>
        <end position="983"/>
    </location>
</feature>
<feature type="compositionally biased region" description="Low complexity" evidence="6">
    <location>
        <begin position="1541"/>
        <end position="1554"/>
    </location>
</feature>
<feature type="compositionally biased region" description="Polar residues" evidence="6">
    <location>
        <begin position="189"/>
        <end position="205"/>
    </location>
</feature>
<feature type="region of interest" description="Disordered" evidence="6">
    <location>
        <begin position="1199"/>
        <end position="1225"/>
    </location>
</feature>
<evidence type="ECO:0000313" key="8">
    <source>
        <dbReference type="EMBL" id="SBP55579.1"/>
    </source>
</evidence>
<comment type="caution">
    <text evidence="5">Lacks conserved residue(s) required for the propagation of feature annotation.</text>
</comment>
<proteinExistence type="inferred from homology"/>
<keyword evidence="4" id="KW-0963">Cytoplasm</keyword>
<feature type="region of interest" description="Disordered" evidence="6">
    <location>
        <begin position="131"/>
        <end position="218"/>
    </location>
</feature>
<keyword evidence="3" id="KW-0067">ATP-binding</keyword>
<reference evidence="8" key="2">
    <citation type="submission" date="2016-06" db="EMBL/GenBank/DDBJ databases">
        <title>The genome of a short-lived fish provides insights into sex chromosome evolution and the genetic control of aging.</title>
        <authorList>
            <person name="Reichwald K."/>
            <person name="Felder M."/>
            <person name="Petzold A."/>
            <person name="Koch P."/>
            <person name="Groth M."/>
            <person name="Platzer M."/>
        </authorList>
    </citation>
    <scope>NUCLEOTIDE SEQUENCE</scope>
    <source>
        <tissue evidence="8">Brain</tissue>
    </source>
</reference>
<accession>A0A1A8AKL8</accession>
<feature type="compositionally biased region" description="Polar residues" evidence="6">
    <location>
        <begin position="1345"/>
        <end position="1354"/>
    </location>
</feature>
<evidence type="ECO:0000256" key="5">
    <source>
        <dbReference type="PROSITE-ProRule" id="PRU00283"/>
    </source>
</evidence>
<dbReference type="SUPFAM" id="SSF52540">
    <property type="entry name" value="P-loop containing nucleoside triphosphate hydrolases"/>
    <property type="match status" value="1"/>
</dbReference>
<dbReference type="Gene3D" id="3.40.850.10">
    <property type="entry name" value="Kinesin motor domain"/>
    <property type="match status" value="1"/>
</dbReference>
<feature type="region of interest" description="Disordered" evidence="6">
    <location>
        <begin position="1641"/>
        <end position="1703"/>
    </location>
</feature>
<sequence length="1798" mass="194263">MSFGSGTVCRGSGPAGTGRSGAKVGCCEKCSAALVGLKKQALSLAVHHHFSYKETSDLPSFLHDNLRVHTRPYTESRERERELGVCGACGANLSQLKHEAIHLALSRGRSLARPQLGPGLRAGAVLGHTETKHEDRVTGEAVHQARSQSHSPQVSRSPRTTQRTPQRTPQTLRRRGGKLPNHDMDRWVQEQQQLVGSKSTSTTDGVSLHSHHKAADGSTVTCGDAGTIQASSRIPHISRMVTIANTAAMSLLANAAEKLNMTLRKKGQASDPAPSSLTFCFREIIQKNPPPVPSVLLQAAARTKDLPDVAKVKVVLRVSRLLSESQDQQPPVLWIDPAKKRVTIMDPVTKTLPYSSLTLGRQGKRPLKTFSFDAAFSQDSGQAEVCAGVLTDVLRCVLSGSDGCVLGLGSADVGSWSSMVGSGENIQKLGLIPFAISWLYGAIERRRERTWTDLTVSVSAIELCCGEEDTLRDLLGEVGPSSGGIQDSPKAHVRVQEDPTHGIQIRNHNRVKAPTAERAASLLDAAIAARRRTDFVTYLCHSSIMFFTLYIQPPRTESSTIGKGSKGPPKLTMIDVCSGMRGVSRSRPTHSELGPIVLSLLGGHKTTPSKVSKLSMLLRESMLHSNCHVAVVAQVADSLAQLQESFSTIQLASRIRRTQKRTKQSTSRSPCGRSLPKEKRGALPLRAFHSTEEVDLDGQPFCLRGRLDRSSSDQSCDTVIQINSDGSVHSKAAPLLTQPRFVPIIPSLHPNKGDLDDLEFTALLEELLRIPQLHEEKKAEEAVQGCVDALKTERKSPERDCLKCDTFAELQERLGCIDGSEMTMDVLKSSLKSASLKNLLTKPQIPKETSEASQTLLTTGMGYSQTALGEKKSDGASSGDSFQREDSGLFDCEECSGTSSSEELLNQTLGLSMTGRSEFPNTRPSNSGNKQDSRGKTTASPSDRHPSDKQECQESADWFKADKRASPVGKSSPISPSSSCSPNSLAKSIVIGDILPNRTTQTVKEMKATITVTVQQPLDQTGQDELVLSMVEEVTFSGAYDRGNTGGNIICIREPAQPHVQTAASCHPIKIISNVSDDDSSAAAGSSVVQPTDSGASREKNSYPLRREKGFLPSFINPMLIDTDLGCDLDGAKGKERPQETLNKVKVGSELKRNVAECQEGEEITDEPNRRSHGTHQTKKCEKECYSASAQMSYGKDAFRDKDRPQKTDKSKMCEKRHENMDPSVPRQRQLVCFTNREKLSAGAASTSRPVDNIPQRTAVVPGCQETNPASSQTSSLPKAWRNLTHQESHLREVTSSTPCSPGEVLETRHGRQQSAADHGLHSSSSPKLATKFKQDPSGALRKATGSSMTSSWTRKLDDPCSRLKSPAENSSKLFSTKLEQLATRTNSLGRTPRDFPTLERGSSNTSVSSKGSSRGSAEAAWKVGCKENCDRECTFPRSNKSPRRNPRSDLGHHFFHSENSTSSPAKNSPSKLSAVGKLRMGSPKVRRLSTPSIKSLSMSHKSLQQSNRSASLSPDCKTVSFERTSSFFSSSPPRSHRSISRTPSQSSTCSSTKSAIQGFVSSKISDFLRERAPSPTLAGLDHMTPLPSPYSQVTAPRIPDDLNGHASDTTSVLSGDLPPAMGKTSLHFSNRSSLVSSGYDSLVRDSEGTGSSASNRGSISDRSGSLLSAARSSRSSRRRGNAGLSHDAPLSMKRSASGLRSRWTDRGIPEAYEIKVYEIDDVQRMQKTAGPCMLQRQAAVCGAPSTEDLRGSSPIQQLGERARAGPTQPHAAACQTEPRVRPAVDYRGGLPGTSGGL</sequence>
<feature type="compositionally biased region" description="Basic and acidic residues" evidence="6">
    <location>
        <begin position="1199"/>
        <end position="1221"/>
    </location>
</feature>
<dbReference type="InterPro" id="IPR057090">
    <property type="entry name" value="HTH_KIF26A_B_1st"/>
</dbReference>
<dbReference type="Pfam" id="PF00225">
    <property type="entry name" value="Kinesin"/>
    <property type="match status" value="1"/>
</dbReference>
<feature type="compositionally biased region" description="Polar residues" evidence="6">
    <location>
        <begin position="1368"/>
        <end position="1390"/>
    </location>
</feature>
<comment type="subcellular location">
    <subcellularLocation>
        <location evidence="1">Cytoplasm</location>
        <location evidence="1">Cytoskeleton</location>
    </subcellularLocation>
</comment>
<feature type="compositionally biased region" description="Low complexity" evidence="6">
    <location>
        <begin position="966"/>
        <end position="983"/>
    </location>
</feature>
<gene>
    <name evidence="8" type="primary">KIF26BB</name>
</gene>
<name>A0A1A8AKL8_NOTFU</name>
<feature type="compositionally biased region" description="Basic and acidic residues" evidence="6">
    <location>
        <begin position="1425"/>
        <end position="1435"/>
    </location>
</feature>
<feature type="compositionally biased region" description="Polar residues" evidence="6">
    <location>
        <begin position="1649"/>
        <end position="1662"/>
    </location>
</feature>
<dbReference type="PANTHER" id="PTHR21608:SF8">
    <property type="entry name" value="KINESIN-LIKE PROTEIN KIF26B"/>
    <property type="match status" value="1"/>
</dbReference>